<evidence type="ECO:0000259" key="1">
    <source>
        <dbReference type="Pfam" id="PF11845"/>
    </source>
</evidence>
<sequence length="179" mass="19263">MVTLLATTLSGVATAGELDTEARGLVKEFGSTLKGQLVGAMKEGGPVHAIKFCNLSAPGIAADVAAASHWEVGRTSLKLRSEANAPDQWELKVLEQFEAQKAAGTDPQKLEYSEVIEQDGKKRFRYMKAIPTQEACLKCHGSTLAPEVEAKLDELYPNDKARGFSEGDIRGAFTLSKPL</sequence>
<accession>A0A0F7K0T6</accession>
<feature type="domain" description="Tll0287-like" evidence="1">
    <location>
        <begin position="47"/>
        <end position="178"/>
    </location>
</feature>
<dbReference type="AlphaFoldDB" id="A0A0F7K0T6"/>
<dbReference type="Proteomes" id="UP000034410">
    <property type="component" value="Chromosome"/>
</dbReference>
<evidence type="ECO:0000313" key="2">
    <source>
        <dbReference type="EMBL" id="AKH22126.1"/>
    </source>
</evidence>
<dbReference type="KEGG" id="seds:AAY24_07730"/>
<name>A0A0F7K0T6_9GAMM</name>
<keyword evidence="3" id="KW-1185">Reference proteome</keyword>
<dbReference type="InterPro" id="IPR021796">
    <property type="entry name" value="Tll0287-like_dom"/>
</dbReference>
<dbReference type="PATRIC" id="fig|1543721.4.peg.1602"/>
<organism evidence="2 3">
    <name type="scientific">Sedimenticola thiotaurini</name>
    <dbReference type="NCBI Taxonomy" id="1543721"/>
    <lineage>
        <taxon>Bacteria</taxon>
        <taxon>Pseudomonadati</taxon>
        <taxon>Pseudomonadota</taxon>
        <taxon>Gammaproteobacteria</taxon>
        <taxon>Chromatiales</taxon>
        <taxon>Sedimenticolaceae</taxon>
        <taxon>Sedimenticola</taxon>
    </lineage>
</organism>
<protein>
    <recommendedName>
        <fullName evidence="1">Tll0287-like domain-containing protein</fullName>
    </recommendedName>
</protein>
<dbReference type="Gene3D" id="3.30.450.290">
    <property type="match status" value="1"/>
</dbReference>
<dbReference type="EMBL" id="CP011412">
    <property type="protein sequence ID" value="AKH22126.1"/>
    <property type="molecule type" value="Genomic_DNA"/>
</dbReference>
<reference evidence="2 3" key="1">
    <citation type="journal article" date="2015" name="Genome Announc.">
        <title>Complete Genome Sequence of Sedimenticola thiotaurini Strain SIP-G1, a Polyphosphate- and Polyhydroxyalkanoate-Accumulating Sulfur-Oxidizing Gammaproteobacterium Isolated from Salt Marsh Sediments.</title>
        <authorList>
            <person name="Flood B.E."/>
            <person name="Jones D.S."/>
            <person name="Bailey J.V."/>
        </authorList>
    </citation>
    <scope>NUCLEOTIDE SEQUENCE [LARGE SCALE GENOMIC DNA]</scope>
    <source>
        <strain evidence="2 3">SIP-G1</strain>
    </source>
</reference>
<gene>
    <name evidence="2" type="ORF">AAY24_07730</name>
</gene>
<proteinExistence type="predicted"/>
<evidence type="ECO:0000313" key="3">
    <source>
        <dbReference type="Proteomes" id="UP000034410"/>
    </source>
</evidence>
<dbReference type="Pfam" id="PF11845">
    <property type="entry name" value="Tll0287-like"/>
    <property type="match status" value="1"/>
</dbReference>